<name>F8C7Y8_MYXFH</name>
<feature type="compositionally biased region" description="Basic and acidic residues" evidence="1">
    <location>
        <begin position="37"/>
        <end position="47"/>
    </location>
</feature>
<dbReference type="KEGG" id="mfu:LILAB_25235"/>
<dbReference type="Proteomes" id="UP000000488">
    <property type="component" value="Chromosome"/>
</dbReference>
<protein>
    <submittedName>
        <fullName evidence="2">Uncharacterized protein</fullName>
    </submittedName>
</protein>
<evidence type="ECO:0000256" key="1">
    <source>
        <dbReference type="SAM" id="MobiDB-lite"/>
    </source>
</evidence>
<dbReference type="HOGENOM" id="CLU_2554718_0_0_7"/>
<organism evidence="2 3">
    <name type="scientific">Myxococcus fulvus (strain ATCC BAA-855 / HW-1)</name>
    <dbReference type="NCBI Taxonomy" id="483219"/>
    <lineage>
        <taxon>Bacteria</taxon>
        <taxon>Pseudomonadati</taxon>
        <taxon>Myxococcota</taxon>
        <taxon>Myxococcia</taxon>
        <taxon>Myxococcales</taxon>
        <taxon>Cystobacterineae</taxon>
        <taxon>Myxococcaceae</taxon>
        <taxon>Myxococcus</taxon>
    </lineage>
</organism>
<dbReference type="EMBL" id="CP002830">
    <property type="protein sequence ID" value="AEI66940.1"/>
    <property type="molecule type" value="Genomic_DNA"/>
</dbReference>
<evidence type="ECO:0000313" key="2">
    <source>
        <dbReference type="EMBL" id="AEI66940.1"/>
    </source>
</evidence>
<proteinExistence type="predicted"/>
<evidence type="ECO:0000313" key="3">
    <source>
        <dbReference type="Proteomes" id="UP000000488"/>
    </source>
</evidence>
<gene>
    <name evidence="2" type="ordered locus">LILAB_25235</name>
</gene>
<accession>F8C7Y8</accession>
<reference evidence="2 3" key="1">
    <citation type="journal article" date="2011" name="J. Bacteriol.">
        <title>Genome sequence of the halotolerant marine bacterium Myxococcus fulvus HW-1.</title>
        <authorList>
            <person name="Li Z.F."/>
            <person name="Li X."/>
            <person name="Liu H."/>
            <person name="Liu X."/>
            <person name="Han K."/>
            <person name="Wu Z.H."/>
            <person name="Hu W."/>
            <person name="Li F.F."/>
            <person name="Li Y.Z."/>
        </authorList>
    </citation>
    <scope>NUCLEOTIDE SEQUENCE [LARGE SCALE GENOMIC DNA]</scope>
    <source>
        <strain evidence="3">ATCC BAA-855 / HW-1</strain>
    </source>
</reference>
<dbReference type="AlphaFoldDB" id="F8C7Y8"/>
<feature type="region of interest" description="Disordered" evidence="1">
    <location>
        <begin position="37"/>
        <end position="82"/>
    </location>
</feature>
<sequence>MLVFAAAKALGQRPNEVRTWDEDELLGLVAYGQLEAESIKEKQEESGHASGPPARPPVRGQATQATRTVIYRVGPRPPKPKE</sequence>
<dbReference type="STRING" id="483219.LILAB_25235"/>